<dbReference type="Proteomes" id="UP001201812">
    <property type="component" value="Unassembled WGS sequence"/>
</dbReference>
<evidence type="ECO:0000313" key="2">
    <source>
        <dbReference type="EMBL" id="KAI1714565.1"/>
    </source>
</evidence>
<keyword evidence="3" id="KW-1185">Reference proteome</keyword>
<evidence type="ECO:0000256" key="1">
    <source>
        <dbReference type="SAM" id="MobiDB-lite"/>
    </source>
</evidence>
<reference evidence="2" key="1">
    <citation type="submission" date="2022-01" db="EMBL/GenBank/DDBJ databases">
        <title>Genome Sequence Resource for Two Populations of Ditylenchus destructor, the Migratory Endoparasitic Phytonematode.</title>
        <authorList>
            <person name="Zhang H."/>
            <person name="Lin R."/>
            <person name="Xie B."/>
        </authorList>
    </citation>
    <scope>NUCLEOTIDE SEQUENCE</scope>
    <source>
        <strain evidence="2">BazhouSP</strain>
    </source>
</reference>
<feature type="region of interest" description="Disordered" evidence="1">
    <location>
        <begin position="60"/>
        <end position="83"/>
    </location>
</feature>
<proteinExistence type="predicted"/>
<evidence type="ECO:0000313" key="3">
    <source>
        <dbReference type="Proteomes" id="UP001201812"/>
    </source>
</evidence>
<organism evidence="2 3">
    <name type="scientific">Ditylenchus destructor</name>
    <dbReference type="NCBI Taxonomy" id="166010"/>
    <lineage>
        <taxon>Eukaryota</taxon>
        <taxon>Metazoa</taxon>
        <taxon>Ecdysozoa</taxon>
        <taxon>Nematoda</taxon>
        <taxon>Chromadorea</taxon>
        <taxon>Rhabditida</taxon>
        <taxon>Tylenchina</taxon>
        <taxon>Tylenchomorpha</taxon>
        <taxon>Sphaerularioidea</taxon>
        <taxon>Anguinidae</taxon>
        <taxon>Anguininae</taxon>
        <taxon>Ditylenchus</taxon>
    </lineage>
</organism>
<dbReference type="AlphaFoldDB" id="A0AAD4N837"/>
<dbReference type="EMBL" id="JAKKPZ010000013">
    <property type="protein sequence ID" value="KAI1714565.1"/>
    <property type="molecule type" value="Genomic_DNA"/>
</dbReference>
<name>A0AAD4N837_9BILA</name>
<comment type="caution">
    <text evidence="2">The sequence shown here is derived from an EMBL/GenBank/DDBJ whole genome shotgun (WGS) entry which is preliminary data.</text>
</comment>
<accession>A0AAD4N837</accession>
<sequence length="83" mass="9060">MPFVLAHRELSFDTSLASGGGQEPKIPTNAPRLKNFNMCGPIAKMFVPFVLAHRELTFDTSLTSGGGQNRQMQPFPDKCPQGP</sequence>
<protein>
    <submittedName>
        <fullName evidence="2">Uncharacterized protein</fullName>
    </submittedName>
</protein>
<gene>
    <name evidence="2" type="ORF">DdX_08666</name>
</gene>